<dbReference type="InterPro" id="IPR016193">
    <property type="entry name" value="Cytidine_deaminase-like"/>
</dbReference>
<dbReference type="EnsemblMetazoa" id="SCAU008936-RA">
    <property type="protein sequence ID" value="SCAU008936-PA"/>
    <property type="gene ID" value="SCAU008936"/>
</dbReference>
<keyword evidence="1" id="KW-0819">tRNA processing</keyword>
<dbReference type="Proteomes" id="UP000095300">
    <property type="component" value="Unassembled WGS sequence"/>
</dbReference>
<keyword evidence="4" id="KW-1185">Reference proteome</keyword>
<gene>
    <name evidence="3" type="primary">106087622</name>
</gene>
<dbReference type="GO" id="GO:0005634">
    <property type="term" value="C:nucleus"/>
    <property type="evidence" value="ECO:0007669"/>
    <property type="project" value="TreeGrafter"/>
</dbReference>
<organism evidence="3 4">
    <name type="scientific">Stomoxys calcitrans</name>
    <name type="common">Stable fly</name>
    <name type="synonym">Conops calcitrans</name>
    <dbReference type="NCBI Taxonomy" id="35570"/>
    <lineage>
        <taxon>Eukaryota</taxon>
        <taxon>Metazoa</taxon>
        <taxon>Ecdysozoa</taxon>
        <taxon>Arthropoda</taxon>
        <taxon>Hexapoda</taxon>
        <taxon>Insecta</taxon>
        <taxon>Pterygota</taxon>
        <taxon>Neoptera</taxon>
        <taxon>Endopterygota</taxon>
        <taxon>Diptera</taxon>
        <taxon>Brachycera</taxon>
        <taxon>Muscomorpha</taxon>
        <taxon>Muscoidea</taxon>
        <taxon>Muscidae</taxon>
        <taxon>Stomoxys</taxon>
    </lineage>
</organism>
<reference evidence="3" key="1">
    <citation type="submission" date="2020-05" db="UniProtKB">
        <authorList>
            <consortium name="EnsemblMetazoa"/>
        </authorList>
    </citation>
    <scope>IDENTIFICATION</scope>
    <source>
        <strain evidence="3">USDA</strain>
    </source>
</reference>
<evidence type="ECO:0000256" key="1">
    <source>
        <dbReference type="ARBA" id="ARBA00022694"/>
    </source>
</evidence>
<dbReference type="PANTHER" id="PTHR11079:SF156">
    <property type="entry name" value="INACTIVE TRNA-SPECIFIC ADENOSINE DEAMINASE-LIKE PROTEIN 3-RELATED"/>
    <property type="match status" value="1"/>
</dbReference>
<sequence>MTEPSNKRCKIQQLTTIKAILPNELSEPVKTTAVYVTAVEDKKQISKIMQQLASLLPLPTLQHLKRVKESKIIICTQQEIGSDQEIRSYLSTKDIESNIIEQIIQRIETVNVPATPAKLRWQYDKVHGIWPCKFHPDKYLEQRYDGSNFTPQEKCFHLKIASLLKDISKKILNQQAVGICIDPRFNSIVAIASGFTQKTPIMHSTMVLMDYVARSQDFGAWRDQLCALEDFVESEITIDTTMEGVPKRFKQFIDDHEEYCEIQCGAERLRHTEKVKCETANALDGDNLAKYGPYLCTGYDIYLLREPCLMCAMALVHSRAKRVFFVGNSENGCLTTSFKLQGVPELNHHYEVYQFGYDTQSETSDIQNKS</sequence>
<dbReference type="VEuPathDB" id="VectorBase:SCAU008936"/>
<evidence type="ECO:0000313" key="4">
    <source>
        <dbReference type="Proteomes" id="UP000095300"/>
    </source>
</evidence>
<protein>
    <recommendedName>
        <fullName evidence="5">CMP/dCMP-type deaminase domain-containing protein</fullName>
    </recommendedName>
</protein>
<evidence type="ECO:0008006" key="5">
    <source>
        <dbReference type="Google" id="ProtNLM"/>
    </source>
</evidence>
<dbReference type="GO" id="GO:0052717">
    <property type="term" value="F:tRNA-specific adenosine-34 deaminase activity"/>
    <property type="evidence" value="ECO:0007669"/>
    <property type="project" value="TreeGrafter"/>
</dbReference>
<evidence type="ECO:0000256" key="2">
    <source>
        <dbReference type="ARBA" id="ARBA00038160"/>
    </source>
</evidence>
<dbReference type="SUPFAM" id="SSF53927">
    <property type="entry name" value="Cytidine deaminase-like"/>
    <property type="match status" value="1"/>
</dbReference>
<dbReference type="Gene3D" id="3.40.140.10">
    <property type="entry name" value="Cytidine Deaminase, domain 2"/>
    <property type="match status" value="1"/>
</dbReference>
<proteinExistence type="inferred from homology"/>
<accession>A0A1I8PKE3</accession>
<name>A0A1I8PKE3_STOCA</name>
<dbReference type="OrthoDB" id="3180714at2759"/>
<dbReference type="AlphaFoldDB" id="A0A1I8PKE3"/>
<dbReference type="GO" id="GO:0008033">
    <property type="term" value="P:tRNA processing"/>
    <property type="evidence" value="ECO:0007669"/>
    <property type="project" value="UniProtKB-KW"/>
</dbReference>
<evidence type="ECO:0000313" key="3">
    <source>
        <dbReference type="EnsemblMetazoa" id="SCAU008936-PA"/>
    </source>
</evidence>
<dbReference type="STRING" id="35570.A0A1I8PKE3"/>
<dbReference type="PANTHER" id="PTHR11079">
    <property type="entry name" value="CYTOSINE DEAMINASE FAMILY MEMBER"/>
    <property type="match status" value="1"/>
</dbReference>
<dbReference type="GO" id="GO:0005737">
    <property type="term" value="C:cytoplasm"/>
    <property type="evidence" value="ECO:0007669"/>
    <property type="project" value="TreeGrafter"/>
</dbReference>
<comment type="similarity">
    <text evidence="2">Belongs to the cytidine and deoxycytidylate deaminase family. ADAT3 subfamily.</text>
</comment>
<dbReference type="KEGG" id="scac:106087622"/>